<evidence type="ECO:0000313" key="6">
    <source>
        <dbReference type="Proteomes" id="UP000199729"/>
    </source>
</evidence>
<gene>
    <name evidence="5" type="ORF">VITFI_CDS3411</name>
</gene>
<evidence type="ECO:0000256" key="3">
    <source>
        <dbReference type="ARBA" id="ARBA00022777"/>
    </source>
</evidence>
<geneLocation type="plasmid" evidence="6">
    <name>pvf1</name>
</geneLocation>
<comment type="similarity">
    <text evidence="1">Belongs to the HipA Ser/Thr kinase family.</text>
</comment>
<dbReference type="KEGG" id="vff:VITFI_CDS3411"/>
<keyword evidence="6" id="KW-1185">Reference proteome</keyword>
<dbReference type="Pfam" id="PF07804">
    <property type="entry name" value="HipA_C"/>
    <property type="match status" value="1"/>
</dbReference>
<organism evidence="5 6">
    <name type="scientific">Vitreoscilla filiformis</name>
    <dbReference type="NCBI Taxonomy" id="63"/>
    <lineage>
        <taxon>Bacteria</taxon>
        <taxon>Pseudomonadati</taxon>
        <taxon>Pseudomonadota</taxon>
        <taxon>Betaproteobacteria</taxon>
        <taxon>Neisseriales</taxon>
        <taxon>Neisseriaceae</taxon>
        <taxon>Vitreoscilla</taxon>
    </lineage>
</organism>
<keyword evidence="2" id="KW-0808">Transferase</keyword>
<evidence type="ECO:0000259" key="4">
    <source>
        <dbReference type="Pfam" id="PF07804"/>
    </source>
</evidence>
<dbReference type="InterPro" id="IPR052028">
    <property type="entry name" value="HipA_Ser/Thr_kinase"/>
</dbReference>
<dbReference type="EMBL" id="CP022424">
    <property type="protein sequence ID" value="ASM79188.1"/>
    <property type="molecule type" value="Genomic_DNA"/>
</dbReference>
<dbReference type="PANTHER" id="PTHR37419">
    <property type="entry name" value="SERINE/THREONINE-PROTEIN KINASE TOXIN HIPA"/>
    <property type="match status" value="1"/>
</dbReference>
<dbReference type="GO" id="GO:0004674">
    <property type="term" value="F:protein serine/threonine kinase activity"/>
    <property type="evidence" value="ECO:0007669"/>
    <property type="project" value="TreeGrafter"/>
</dbReference>
<dbReference type="GO" id="GO:0005829">
    <property type="term" value="C:cytosol"/>
    <property type="evidence" value="ECO:0007669"/>
    <property type="project" value="TreeGrafter"/>
</dbReference>
<evidence type="ECO:0000256" key="1">
    <source>
        <dbReference type="ARBA" id="ARBA00010164"/>
    </source>
</evidence>
<dbReference type="InterPro" id="IPR012893">
    <property type="entry name" value="HipA-like_C"/>
</dbReference>
<dbReference type="AlphaFoldDB" id="A0A221KJJ7"/>
<dbReference type="PANTHER" id="PTHR37419:SF8">
    <property type="entry name" value="TOXIN YJJJ"/>
    <property type="match status" value="1"/>
</dbReference>
<keyword evidence="3 5" id="KW-0418">Kinase</keyword>
<sequence>MATLHRLLGESASQIVTHGQARRTRYAARRPVRGEWADWPLYEIDATGRAHSRARLTPLASQGSSCPGLAEAGWPVPPESRDGWWEGLPYPLHDMRPQGYIGRQIARAEHQALGIGADPDRWSDDDVLIALSRIGSDLSGSFILGDEALARWQQHSLTPPEPHPAPTLAAHYVQLAEQALTSGVPGSSAAGEFPKFCALRDAPVARTPHVLVKFSGADGSPTVQRWADLLVCEHLALNWAGTLTGVEAARSRLLQAQGRTFLEVERFDRHGWLGRSPLVSLGTLDAALLGSGRSDWPDLATRLMAAGWLAPDALAPIQRLWWFGKLIANSDMHTGNLSFRPRPTLTLQLAPAYDMLPMLYAPLPGGELPARTFQPPLPLPPQRDTWHHACQAAQGFWAEAARDSRISQAFRQQCHAHHSTLQRLAERV</sequence>
<evidence type="ECO:0000313" key="5">
    <source>
        <dbReference type="EMBL" id="ASM79188.1"/>
    </source>
</evidence>
<accession>A0A221KJJ7</accession>
<protein>
    <submittedName>
        <fullName evidence="5">Phosphatidylinositol kinase</fullName>
    </submittedName>
</protein>
<evidence type="ECO:0000256" key="2">
    <source>
        <dbReference type="ARBA" id="ARBA00022679"/>
    </source>
</evidence>
<keyword evidence="5" id="KW-0614">Plasmid</keyword>
<name>A0A221KJJ7_VITFI</name>
<dbReference type="NCBIfam" id="NF007297">
    <property type="entry name" value="PRK09775.1"/>
    <property type="match status" value="1"/>
</dbReference>
<reference evidence="5 6" key="1">
    <citation type="submission" date="2017-07" db="EMBL/GenBank/DDBJ databases">
        <title>Complete Genome Sequence of the cosmetic ferment Vitreoscilla filiformis (ATCC15551).</title>
        <authorList>
            <person name="Contreras S."/>
            <person name="Sagory-Zalkind P."/>
            <person name="Blanquart H."/>
            <person name="Iltis A."/>
            <person name="Morand S.C."/>
        </authorList>
    </citation>
    <scope>NUCLEOTIDE SEQUENCE [LARGE SCALE GENOMIC DNA]</scope>
    <source>
        <strain evidence="5 6">ATCC 15551</strain>
        <plasmid evidence="6">Plasmid pvf1</plasmid>
    </source>
</reference>
<dbReference type="Proteomes" id="UP000199729">
    <property type="component" value="Plasmid pVF1"/>
</dbReference>
<proteinExistence type="inferred from homology"/>
<feature type="domain" description="HipA-like C-terminal" evidence="4">
    <location>
        <begin position="187"/>
        <end position="375"/>
    </location>
</feature>